<proteinExistence type="predicted"/>
<dbReference type="Proteomes" id="UP000663846">
    <property type="component" value="Unassembled WGS sequence"/>
</dbReference>
<reference evidence="1" key="1">
    <citation type="submission" date="2021-01" db="EMBL/GenBank/DDBJ databases">
        <authorList>
            <person name="Kaushik A."/>
        </authorList>
    </citation>
    <scope>NUCLEOTIDE SEQUENCE</scope>
    <source>
        <strain evidence="1">AG1-1C</strain>
    </source>
</reference>
<dbReference type="EMBL" id="CAJMWS010000444">
    <property type="protein sequence ID" value="CAE6444544.1"/>
    <property type="molecule type" value="Genomic_DNA"/>
</dbReference>
<dbReference type="AlphaFoldDB" id="A0A8H3GD54"/>
<evidence type="ECO:0000313" key="1">
    <source>
        <dbReference type="EMBL" id="CAE6444544.1"/>
    </source>
</evidence>
<evidence type="ECO:0000313" key="2">
    <source>
        <dbReference type="Proteomes" id="UP000663846"/>
    </source>
</evidence>
<gene>
    <name evidence="1" type="ORF">RDB_LOCUS135753</name>
</gene>
<protein>
    <submittedName>
        <fullName evidence="1">Uncharacterized protein</fullName>
    </submittedName>
</protein>
<sequence length="88" mass="9983">MTKIPRTMKIFLAPRSTETALPKRVRLFFGTQVAIKLKDLFDYEQGDGEAGLGLFKRSGMANLEKELKIHELATRELEDEVNSKTIAE</sequence>
<comment type="caution">
    <text evidence="1">The sequence shown here is derived from an EMBL/GenBank/DDBJ whole genome shotgun (WGS) entry which is preliminary data.</text>
</comment>
<name>A0A8H3GD54_9AGAM</name>
<organism evidence="1 2">
    <name type="scientific">Rhizoctonia solani</name>
    <dbReference type="NCBI Taxonomy" id="456999"/>
    <lineage>
        <taxon>Eukaryota</taxon>
        <taxon>Fungi</taxon>
        <taxon>Dikarya</taxon>
        <taxon>Basidiomycota</taxon>
        <taxon>Agaricomycotina</taxon>
        <taxon>Agaricomycetes</taxon>
        <taxon>Cantharellales</taxon>
        <taxon>Ceratobasidiaceae</taxon>
        <taxon>Rhizoctonia</taxon>
    </lineage>
</organism>
<accession>A0A8H3GD54</accession>